<evidence type="ECO:0000313" key="4">
    <source>
        <dbReference type="EMBL" id="PZP52471.1"/>
    </source>
</evidence>
<organism evidence="4 5">
    <name type="scientific">Agrobacterium fabrum</name>
    <dbReference type="NCBI Taxonomy" id="1176649"/>
    <lineage>
        <taxon>Bacteria</taxon>
        <taxon>Pseudomonadati</taxon>
        <taxon>Pseudomonadota</taxon>
        <taxon>Alphaproteobacteria</taxon>
        <taxon>Hyphomicrobiales</taxon>
        <taxon>Rhizobiaceae</taxon>
        <taxon>Rhizobium/Agrobacterium group</taxon>
        <taxon>Agrobacterium</taxon>
        <taxon>Agrobacterium tumefaciens complex</taxon>
    </lineage>
</organism>
<dbReference type="Proteomes" id="UP000249769">
    <property type="component" value="Unassembled WGS sequence"/>
</dbReference>
<evidence type="ECO:0000259" key="3">
    <source>
        <dbReference type="Pfam" id="PF02897"/>
    </source>
</evidence>
<feature type="region of interest" description="Disordered" evidence="2">
    <location>
        <begin position="1"/>
        <end position="21"/>
    </location>
</feature>
<dbReference type="InterPro" id="IPR023302">
    <property type="entry name" value="Pept_S9A_N"/>
</dbReference>
<dbReference type="PANTHER" id="PTHR11757">
    <property type="entry name" value="PROTEASE FAMILY S9A OLIGOPEPTIDASE"/>
    <property type="match status" value="1"/>
</dbReference>
<sequence>MPIFKNLPIAPTAEKRPVQDTHHGITRTDDYAWFRADNWQAMFKDTSILDPAIRAHLEAENTYMEAAMGDTKALQEKLFEEMKGRIKQDDSSVPVRDGSYAYGTLFVTGGEQPHYFRTPRDGGEKHVLLDGDKEAEGKDYFRLSGLDQSSDHSHGIWGYDDKGSEYFTLRIRNLETGEDLADVVENTGGGGAWAPDGKSFFYTLQDENHRPSKVFHHIIGEPQSADRLVYEEKDPGFFMGVGASVLDDFIFIDIHDHETSEYRILSTKDLTAEPAIVAEREEGIEYSMCEGGDVFFILTNDGDAKDFR</sequence>
<evidence type="ECO:0000256" key="1">
    <source>
        <dbReference type="ARBA" id="ARBA00005228"/>
    </source>
</evidence>
<feature type="non-terminal residue" evidence="4">
    <location>
        <position position="308"/>
    </location>
</feature>
<dbReference type="Pfam" id="PF02897">
    <property type="entry name" value="Peptidase_S9_N"/>
    <property type="match status" value="1"/>
</dbReference>
<gene>
    <name evidence="4" type="ORF">DI595_06725</name>
</gene>
<proteinExistence type="inferred from homology"/>
<protein>
    <submittedName>
        <fullName evidence="4">S9 family peptidase</fullName>
    </submittedName>
</protein>
<accession>A0A2W5F8T7</accession>
<dbReference type="AlphaFoldDB" id="A0A2W5F8T7"/>
<dbReference type="EMBL" id="QFOL01000049">
    <property type="protein sequence ID" value="PZP52471.1"/>
    <property type="molecule type" value="Genomic_DNA"/>
</dbReference>
<comment type="similarity">
    <text evidence="1">Belongs to the peptidase S9A family.</text>
</comment>
<dbReference type="PANTHER" id="PTHR11757:SF19">
    <property type="entry name" value="PROLYL ENDOPEPTIDASE-LIKE"/>
    <property type="match status" value="1"/>
</dbReference>
<evidence type="ECO:0000313" key="5">
    <source>
        <dbReference type="Proteomes" id="UP000249769"/>
    </source>
</evidence>
<dbReference type="SUPFAM" id="SSF50993">
    <property type="entry name" value="Peptidase/esterase 'gauge' domain"/>
    <property type="match status" value="1"/>
</dbReference>
<name>A0A2W5F8T7_9HYPH</name>
<reference evidence="4 5" key="1">
    <citation type="submission" date="2017-08" db="EMBL/GenBank/DDBJ databases">
        <title>Infants hospitalized years apart are colonized by the same room-sourced microbial strains.</title>
        <authorList>
            <person name="Brooks B."/>
            <person name="Olm M.R."/>
            <person name="Firek B.A."/>
            <person name="Baker R."/>
            <person name="Thomas B.C."/>
            <person name="Morowitz M.J."/>
            <person name="Banfield J.F."/>
        </authorList>
    </citation>
    <scope>NUCLEOTIDE SEQUENCE [LARGE SCALE GENOMIC DNA]</scope>
    <source>
        <strain evidence="4">S2_009_000_R2_73</strain>
    </source>
</reference>
<feature type="domain" description="Peptidase S9A N-terminal" evidence="3">
    <location>
        <begin position="11"/>
        <end position="305"/>
    </location>
</feature>
<dbReference type="InterPro" id="IPR051543">
    <property type="entry name" value="Serine_Peptidase_S9A"/>
</dbReference>
<comment type="caution">
    <text evidence="4">The sequence shown here is derived from an EMBL/GenBank/DDBJ whole genome shotgun (WGS) entry which is preliminary data.</text>
</comment>
<evidence type="ECO:0000256" key="2">
    <source>
        <dbReference type="SAM" id="MobiDB-lite"/>
    </source>
</evidence>
<dbReference type="Gene3D" id="2.130.10.120">
    <property type="entry name" value="Prolyl oligopeptidase, N-terminal domain"/>
    <property type="match status" value="1"/>
</dbReference>
<dbReference type="GO" id="GO:0004252">
    <property type="term" value="F:serine-type endopeptidase activity"/>
    <property type="evidence" value="ECO:0007669"/>
    <property type="project" value="InterPro"/>
</dbReference>